<sequence>MEFSPILANPGSRAVTQNFKDCKVIPSKALTTQHRILVGCIRLSKPIKYTKIKIPTIKWHLLSSERGNGLVVWFGHVMRQDKEFVVRKGLAVQEKKRRLQAPWWTTVAKDMEWA</sequence>
<reference evidence="1 2" key="1">
    <citation type="journal article" date="2019" name="Commun. Biol.">
        <title>The bagworm genome reveals a unique fibroin gene that provides high tensile strength.</title>
        <authorList>
            <person name="Kono N."/>
            <person name="Nakamura H."/>
            <person name="Ohtoshi R."/>
            <person name="Tomita M."/>
            <person name="Numata K."/>
            <person name="Arakawa K."/>
        </authorList>
    </citation>
    <scope>NUCLEOTIDE SEQUENCE [LARGE SCALE GENOMIC DNA]</scope>
</reference>
<organism evidence="1 2">
    <name type="scientific">Eumeta variegata</name>
    <name type="common">Bagworm moth</name>
    <name type="synonym">Eumeta japonica</name>
    <dbReference type="NCBI Taxonomy" id="151549"/>
    <lineage>
        <taxon>Eukaryota</taxon>
        <taxon>Metazoa</taxon>
        <taxon>Ecdysozoa</taxon>
        <taxon>Arthropoda</taxon>
        <taxon>Hexapoda</taxon>
        <taxon>Insecta</taxon>
        <taxon>Pterygota</taxon>
        <taxon>Neoptera</taxon>
        <taxon>Endopterygota</taxon>
        <taxon>Lepidoptera</taxon>
        <taxon>Glossata</taxon>
        <taxon>Ditrysia</taxon>
        <taxon>Tineoidea</taxon>
        <taxon>Psychidae</taxon>
        <taxon>Oiketicinae</taxon>
        <taxon>Eumeta</taxon>
    </lineage>
</organism>
<dbReference type="EMBL" id="BGZK01000295">
    <property type="protein sequence ID" value="GBP34873.1"/>
    <property type="molecule type" value="Genomic_DNA"/>
</dbReference>
<dbReference type="Proteomes" id="UP000299102">
    <property type="component" value="Unassembled WGS sequence"/>
</dbReference>
<comment type="caution">
    <text evidence="1">The sequence shown here is derived from an EMBL/GenBank/DDBJ whole genome shotgun (WGS) entry which is preliminary data.</text>
</comment>
<name>A0A4C1V7R5_EUMVA</name>
<proteinExistence type="predicted"/>
<keyword evidence="2" id="KW-1185">Reference proteome</keyword>
<evidence type="ECO:0000313" key="1">
    <source>
        <dbReference type="EMBL" id="GBP34873.1"/>
    </source>
</evidence>
<dbReference type="AlphaFoldDB" id="A0A4C1V7R5"/>
<evidence type="ECO:0000313" key="2">
    <source>
        <dbReference type="Proteomes" id="UP000299102"/>
    </source>
</evidence>
<gene>
    <name evidence="1" type="ORF">EVAR_95978_1</name>
</gene>
<accession>A0A4C1V7R5</accession>
<protein>
    <submittedName>
        <fullName evidence="1">Uncharacterized protein</fullName>
    </submittedName>
</protein>